<evidence type="ECO:0000256" key="1">
    <source>
        <dbReference type="ARBA" id="ARBA00004613"/>
    </source>
</evidence>
<dbReference type="GO" id="GO:0005576">
    <property type="term" value="C:extracellular region"/>
    <property type="evidence" value="ECO:0007669"/>
    <property type="project" value="UniProtKB-SubCell"/>
</dbReference>
<sequence length="122" mass="14150">MTNSFTLNPRYIIRSLDNLPADSPPSQIYCQSEDDDLGIQTLNTSEVYHFSFHASTNTLFYCDFRWGLKNSTFDVFSNKSDLCNLVEFKNEYCNYVMNTDGFYFATGSDPQSSDFKYIGPWY</sequence>
<evidence type="ECO:0000313" key="7">
    <source>
        <dbReference type="EMBL" id="KAG5592316.1"/>
    </source>
</evidence>
<name>A0A9J5XYT0_SOLCO</name>
<gene>
    <name evidence="7" type="ORF">H5410_042830</name>
</gene>
<keyword evidence="5" id="KW-0732">Signal</keyword>
<reference evidence="7 8" key="1">
    <citation type="submission" date="2020-09" db="EMBL/GenBank/DDBJ databases">
        <title>De no assembly of potato wild relative species, Solanum commersonii.</title>
        <authorList>
            <person name="Cho K."/>
        </authorList>
    </citation>
    <scope>NUCLEOTIDE SEQUENCE [LARGE SCALE GENOMIC DNA]</scope>
    <source>
        <strain evidence="7">LZ3.2</strain>
        <tissue evidence="7">Leaf</tissue>
    </source>
</reference>
<dbReference type="GO" id="GO:0060320">
    <property type="term" value="P:rejection of self pollen"/>
    <property type="evidence" value="ECO:0007669"/>
    <property type="project" value="UniProtKB-KW"/>
</dbReference>
<comment type="subcellular location">
    <subcellularLocation>
        <location evidence="1 6">Secreted</location>
    </subcellularLocation>
</comment>
<dbReference type="EMBL" id="JACXVP010000008">
    <property type="protein sequence ID" value="KAG5592316.1"/>
    <property type="molecule type" value="Genomic_DNA"/>
</dbReference>
<dbReference type="InterPro" id="IPR010264">
    <property type="entry name" value="Self-incomp_S1"/>
</dbReference>
<proteinExistence type="inferred from homology"/>
<organism evidence="7 8">
    <name type="scientific">Solanum commersonii</name>
    <name type="common">Commerson's wild potato</name>
    <name type="synonym">Commerson's nightshade</name>
    <dbReference type="NCBI Taxonomy" id="4109"/>
    <lineage>
        <taxon>Eukaryota</taxon>
        <taxon>Viridiplantae</taxon>
        <taxon>Streptophyta</taxon>
        <taxon>Embryophyta</taxon>
        <taxon>Tracheophyta</taxon>
        <taxon>Spermatophyta</taxon>
        <taxon>Magnoliopsida</taxon>
        <taxon>eudicotyledons</taxon>
        <taxon>Gunneridae</taxon>
        <taxon>Pentapetalae</taxon>
        <taxon>asterids</taxon>
        <taxon>lamiids</taxon>
        <taxon>Solanales</taxon>
        <taxon>Solanaceae</taxon>
        <taxon>Solanoideae</taxon>
        <taxon>Solaneae</taxon>
        <taxon>Solanum</taxon>
    </lineage>
</organism>
<keyword evidence="8" id="KW-1185">Reference proteome</keyword>
<dbReference type="Pfam" id="PF05938">
    <property type="entry name" value="Self-incomp_S1"/>
    <property type="match status" value="1"/>
</dbReference>
<evidence type="ECO:0000256" key="4">
    <source>
        <dbReference type="ARBA" id="ARBA00022525"/>
    </source>
</evidence>
<evidence type="ECO:0000256" key="3">
    <source>
        <dbReference type="ARBA" id="ARBA00022471"/>
    </source>
</evidence>
<comment type="caution">
    <text evidence="7">The sequence shown here is derived from an EMBL/GenBank/DDBJ whole genome shotgun (WGS) entry which is preliminary data.</text>
</comment>
<evidence type="ECO:0000313" key="8">
    <source>
        <dbReference type="Proteomes" id="UP000824120"/>
    </source>
</evidence>
<dbReference type="Proteomes" id="UP000824120">
    <property type="component" value="Chromosome 8"/>
</dbReference>
<keyword evidence="3 6" id="KW-0713">Self-incompatibility</keyword>
<protein>
    <recommendedName>
        <fullName evidence="6">S-protein homolog</fullName>
    </recommendedName>
</protein>
<dbReference type="PANTHER" id="PTHR31232">
    <property type="match status" value="1"/>
</dbReference>
<evidence type="ECO:0000256" key="5">
    <source>
        <dbReference type="ARBA" id="ARBA00022729"/>
    </source>
</evidence>
<accession>A0A9J5XYT0</accession>
<dbReference type="AlphaFoldDB" id="A0A9J5XYT0"/>
<comment type="similarity">
    <text evidence="2 6">Belongs to the plant self-incompatibility (S1) protein family.</text>
</comment>
<dbReference type="PANTHER" id="PTHR31232:SF137">
    <property type="entry name" value="S-PROTEIN HOMOLOG"/>
    <property type="match status" value="1"/>
</dbReference>
<keyword evidence="4 6" id="KW-0964">Secreted</keyword>
<evidence type="ECO:0000256" key="2">
    <source>
        <dbReference type="ARBA" id="ARBA00005581"/>
    </source>
</evidence>
<evidence type="ECO:0000256" key="6">
    <source>
        <dbReference type="RuleBase" id="RU367044"/>
    </source>
</evidence>
<dbReference type="OrthoDB" id="1900999at2759"/>